<name>A0ABU7J578_9GAMM</name>
<protein>
    <submittedName>
        <fullName evidence="1">Helix-turn-helix domain-containing protein</fullName>
    </submittedName>
</protein>
<keyword evidence="2" id="KW-1185">Reference proteome</keyword>
<evidence type="ECO:0000313" key="1">
    <source>
        <dbReference type="EMBL" id="MEE2001649.1"/>
    </source>
</evidence>
<gene>
    <name evidence="1" type="ORF">QWY20_09310</name>
</gene>
<dbReference type="CDD" id="cd00569">
    <property type="entry name" value="HTH_Hin_like"/>
    <property type="match status" value="1"/>
</dbReference>
<accession>A0ABU7J578</accession>
<proteinExistence type="predicted"/>
<reference evidence="1 2" key="1">
    <citation type="submission" date="2023-07" db="EMBL/GenBank/DDBJ databases">
        <title>Alkalimonas sp., MEB108 novel, alkaliphilic bacterium isolated from Lonar Lake, India.</title>
        <authorList>
            <person name="Joshi A."/>
            <person name="Thite S."/>
        </authorList>
    </citation>
    <scope>NUCLEOTIDE SEQUENCE [LARGE SCALE GENOMIC DNA]</scope>
    <source>
        <strain evidence="1 2">MEB108</strain>
    </source>
</reference>
<dbReference type="EMBL" id="JAUHLI010000008">
    <property type="protein sequence ID" value="MEE2001649.1"/>
    <property type="molecule type" value="Genomic_DNA"/>
</dbReference>
<organism evidence="1 2">
    <name type="scientific">Alkalimonas cellulosilytica</name>
    <dbReference type="NCBI Taxonomy" id="3058395"/>
    <lineage>
        <taxon>Bacteria</taxon>
        <taxon>Pseudomonadati</taxon>
        <taxon>Pseudomonadota</taxon>
        <taxon>Gammaproteobacteria</taxon>
        <taxon>Alkalimonas</taxon>
    </lineage>
</organism>
<dbReference type="Proteomes" id="UP001336314">
    <property type="component" value="Unassembled WGS sequence"/>
</dbReference>
<evidence type="ECO:0000313" key="2">
    <source>
        <dbReference type="Proteomes" id="UP001336314"/>
    </source>
</evidence>
<comment type="caution">
    <text evidence="1">The sequence shown here is derived from an EMBL/GenBank/DDBJ whole genome shotgun (WGS) entry which is preliminary data.</text>
</comment>
<sequence length="211" mass="24330">MQFFKIKYGRHSTYVVSMKDGDKVVPRLLNRFIPQVALTRVFEMSTMLIAGNDLPGSMEVEELSLADLYQYILDCPCSNILKVTSVVREAWFSFHEGRFSRHRADRKLTPEKLIRLRKLIAKKRPKAEIARELEISRQALYQAIEKLKHKEYEEQCAKGLITKVGRQAFQTAPEGSSWATRYLLREQAKVRALGPLLGFDLAQLKQEKVST</sequence>
<dbReference type="RefSeq" id="WP_330128746.1">
    <property type="nucleotide sequence ID" value="NZ_JAUHLI010000008.1"/>
</dbReference>